<dbReference type="EMBL" id="LR796291">
    <property type="protein sequence ID" value="CAB4134902.1"/>
    <property type="molecule type" value="Genomic_DNA"/>
</dbReference>
<gene>
    <name evidence="2" type="ORF">UFOVP1226_16</name>
    <name evidence="1" type="ORF">UFOVP278_26</name>
</gene>
<evidence type="ECO:0000313" key="2">
    <source>
        <dbReference type="EMBL" id="CAB4191106.1"/>
    </source>
</evidence>
<evidence type="ECO:0000313" key="1">
    <source>
        <dbReference type="EMBL" id="CAB4134902.1"/>
    </source>
</evidence>
<name>A0A6J5R968_9CAUD</name>
<sequence length="64" mass="7148">MNEIAVAVIGMATALLVALIETTRRQNNRDHATNSNKLDSVITKIDQVDSRLGTHIDWHAHKDK</sequence>
<organism evidence="2">
    <name type="scientific">uncultured Caudovirales phage</name>
    <dbReference type="NCBI Taxonomy" id="2100421"/>
    <lineage>
        <taxon>Viruses</taxon>
        <taxon>Duplodnaviria</taxon>
        <taxon>Heunggongvirae</taxon>
        <taxon>Uroviricota</taxon>
        <taxon>Caudoviricetes</taxon>
        <taxon>Peduoviridae</taxon>
        <taxon>Maltschvirus</taxon>
        <taxon>Maltschvirus maltsch</taxon>
    </lineage>
</organism>
<dbReference type="EMBL" id="LR797174">
    <property type="protein sequence ID" value="CAB4191106.1"/>
    <property type="molecule type" value="Genomic_DNA"/>
</dbReference>
<accession>A0A6J5R968</accession>
<protein>
    <submittedName>
        <fullName evidence="2">Uncharacterized protein</fullName>
    </submittedName>
</protein>
<proteinExistence type="predicted"/>
<reference evidence="2" key="1">
    <citation type="submission" date="2020-05" db="EMBL/GenBank/DDBJ databases">
        <authorList>
            <person name="Chiriac C."/>
            <person name="Salcher M."/>
            <person name="Ghai R."/>
            <person name="Kavagutti S V."/>
        </authorList>
    </citation>
    <scope>NUCLEOTIDE SEQUENCE</scope>
</reference>